<dbReference type="Proteomes" id="UP001374535">
    <property type="component" value="Chromosome 4"/>
</dbReference>
<evidence type="ECO:0000256" key="1">
    <source>
        <dbReference type="SAM" id="MobiDB-lite"/>
    </source>
</evidence>
<name>A0AAQ3NPX7_VIGMU</name>
<keyword evidence="3" id="KW-1185">Reference proteome</keyword>
<dbReference type="EMBL" id="CP144697">
    <property type="protein sequence ID" value="WVZ14036.1"/>
    <property type="molecule type" value="Genomic_DNA"/>
</dbReference>
<reference evidence="2 3" key="1">
    <citation type="journal article" date="2023" name="Life. Sci Alliance">
        <title>Evolutionary insights into 3D genome organization and epigenetic landscape of Vigna mungo.</title>
        <authorList>
            <person name="Junaid A."/>
            <person name="Singh B."/>
            <person name="Bhatia S."/>
        </authorList>
    </citation>
    <scope>NUCLEOTIDE SEQUENCE [LARGE SCALE GENOMIC DNA]</scope>
    <source>
        <strain evidence="2">Urdbean</strain>
    </source>
</reference>
<sequence length="192" mass="20603">MLSCSTSLHAACSKAKPAKVGGLLSTRGYPLLVLLITSLSSGITPRRGNPSISCTSNTDIMSSPLIISVRTRFTTILMSLMPSHSRRPVTRSASRRLVMSGVVMRTASLAGVMAVMKPASMPAGQSIKMKSGEPPGRALSASTSHVRAFPPKPRGSLERGLEIQRSSKLDQRLSRTRAWSKRQSPLRTSMTV</sequence>
<protein>
    <submittedName>
        <fullName evidence="2">Uncharacterized protein</fullName>
    </submittedName>
</protein>
<feature type="region of interest" description="Disordered" evidence="1">
    <location>
        <begin position="124"/>
        <end position="192"/>
    </location>
</feature>
<evidence type="ECO:0000313" key="2">
    <source>
        <dbReference type="EMBL" id="WVZ14036.1"/>
    </source>
</evidence>
<accession>A0AAQ3NPX7</accession>
<feature type="compositionally biased region" description="Basic and acidic residues" evidence="1">
    <location>
        <begin position="155"/>
        <end position="173"/>
    </location>
</feature>
<dbReference type="AlphaFoldDB" id="A0AAQ3NPX7"/>
<evidence type="ECO:0000313" key="3">
    <source>
        <dbReference type="Proteomes" id="UP001374535"/>
    </source>
</evidence>
<proteinExistence type="predicted"/>
<feature type="compositionally biased region" description="Polar residues" evidence="1">
    <location>
        <begin position="181"/>
        <end position="192"/>
    </location>
</feature>
<gene>
    <name evidence="2" type="ORF">V8G54_011602</name>
</gene>
<organism evidence="2 3">
    <name type="scientific">Vigna mungo</name>
    <name type="common">Black gram</name>
    <name type="synonym">Phaseolus mungo</name>
    <dbReference type="NCBI Taxonomy" id="3915"/>
    <lineage>
        <taxon>Eukaryota</taxon>
        <taxon>Viridiplantae</taxon>
        <taxon>Streptophyta</taxon>
        <taxon>Embryophyta</taxon>
        <taxon>Tracheophyta</taxon>
        <taxon>Spermatophyta</taxon>
        <taxon>Magnoliopsida</taxon>
        <taxon>eudicotyledons</taxon>
        <taxon>Gunneridae</taxon>
        <taxon>Pentapetalae</taxon>
        <taxon>rosids</taxon>
        <taxon>fabids</taxon>
        <taxon>Fabales</taxon>
        <taxon>Fabaceae</taxon>
        <taxon>Papilionoideae</taxon>
        <taxon>50 kb inversion clade</taxon>
        <taxon>NPAAA clade</taxon>
        <taxon>indigoferoid/millettioid clade</taxon>
        <taxon>Phaseoleae</taxon>
        <taxon>Vigna</taxon>
    </lineage>
</organism>